<dbReference type="GO" id="GO:0006355">
    <property type="term" value="P:regulation of DNA-templated transcription"/>
    <property type="evidence" value="ECO:0007669"/>
    <property type="project" value="InterPro"/>
</dbReference>
<dbReference type="Gene3D" id="2.170.150.80">
    <property type="entry name" value="NAC domain"/>
    <property type="match status" value="1"/>
</dbReference>
<dbReference type="PROSITE" id="PS51005">
    <property type="entry name" value="NAC"/>
    <property type="match status" value="1"/>
</dbReference>
<sequence>MEPVNLVPRGYRFFLSAEELAVDYLSNWVADGRLAVCVIDFIKVYDIEPWNLLDNNQHEGHFFAERKLKNSEDPHVDRKASNSSCKHSSSPLSKRGAYPSTTASKLTQSGQCTMCSSVSPALRDKFSITSRRARNRPSPAIASNSPSSNESKMSPRSRKPPQRQSPAIASLS</sequence>
<evidence type="ECO:0000259" key="6">
    <source>
        <dbReference type="PROSITE" id="PS51005"/>
    </source>
</evidence>
<evidence type="ECO:0000256" key="1">
    <source>
        <dbReference type="ARBA" id="ARBA00023015"/>
    </source>
</evidence>
<feature type="region of interest" description="Disordered" evidence="5">
    <location>
        <begin position="126"/>
        <end position="172"/>
    </location>
</feature>
<feature type="compositionally biased region" description="Basic and acidic residues" evidence="5">
    <location>
        <begin position="70"/>
        <end position="80"/>
    </location>
</feature>
<dbReference type="InterPro" id="IPR003441">
    <property type="entry name" value="NAC-dom"/>
</dbReference>
<keyword evidence="3" id="KW-0804">Transcription</keyword>
<gene>
    <name evidence="7" type="ORF">MUK42_25888</name>
</gene>
<feature type="compositionally biased region" description="Polar residues" evidence="5">
    <location>
        <begin position="99"/>
        <end position="109"/>
    </location>
</feature>
<feature type="compositionally biased region" description="Low complexity" evidence="5">
    <location>
        <begin position="81"/>
        <end position="94"/>
    </location>
</feature>
<evidence type="ECO:0000313" key="8">
    <source>
        <dbReference type="Proteomes" id="UP001055439"/>
    </source>
</evidence>
<keyword evidence="8" id="KW-1185">Reference proteome</keyword>
<dbReference type="Proteomes" id="UP001055439">
    <property type="component" value="Chromosome 6"/>
</dbReference>
<accession>A0A9E7KBC5</accession>
<keyword evidence="2" id="KW-0238">DNA-binding</keyword>
<dbReference type="InterPro" id="IPR036093">
    <property type="entry name" value="NAC_dom_sf"/>
</dbReference>
<evidence type="ECO:0000313" key="7">
    <source>
        <dbReference type="EMBL" id="URE10954.1"/>
    </source>
</evidence>
<keyword evidence="4" id="KW-0539">Nucleus</keyword>
<evidence type="ECO:0000256" key="2">
    <source>
        <dbReference type="ARBA" id="ARBA00023125"/>
    </source>
</evidence>
<dbReference type="AlphaFoldDB" id="A0A9E7KBC5"/>
<proteinExistence type="predicted"/>
<dbReference type="SUPFAM" id="SSF101941">
    <property type="entry name" value="NAC domain"/>
    <property type="match status" value="1"/>
</dbReference>
<feature type="compositionally biased region" description="Low complexity" evidence="5">
    <location>
        <begin position="136"/>
        <end position="154"/>
    </location>
</feature>
<dbReference type="GO" id="GO:0003677">
    <property type="term" value="F:DNA binding"/>
    <property type="evidence" value="ECO:0007669"/>
    <property type="project" value="UniProtKB-KW"/>
</dbReference>
<dbReference type="EMBL" id="CP097508">
    <property type="protein sequence ID" value="URE10954.1"/>
    <property type="molecule type" value="Genomic_DNA"/>
</dbReference>
<name>A0A9E7KBC5_9LILI</name>
<organism evidence="7 8">
    <name type="scientific">Musa troglodytarum</name>
    <name type="common">fe'i banana</name>
    <dbReference type="NCBI Taxonomy" id="320322"/>
    <lineage>
        <taxon>Eukaryota</taxon>
        <taxon>Viridiplantae</taxon>
        <taxon>Streptophyta</taxon>
        <taxon>Embryophyta</taxon>
        <taxon>Tracheophyta</taxon>
        <taxon>Spermatophyta</taxon>
        <taxon>Magnoliopsida</taxon>
        <taxon>Liliopsida</taxon>
        <taxon>Zingiberales</taxon>
        <taxon>Musaceae</taxon>
        <taxon>Musa</taxon>
    </lineage>
</organism>
<protein>
    <recommendedName>
        <fullName evidence="6">NAC domain-containing protein</fullName>
    </recommendedName>
</protein>
<feature type="region of interest" description="Disordered" evidence="5">
    <location>
        <begin position="70"/>
        <end position="109"/>
    </location>
</feature>
<keyword evidence="1" id="KW-0805">Transcription regulation</keyword>
<evidence type="ECO:0000256" key="3">
    <source>
        <dbReference type="ARBA" id="ARBA00023163"/>
    </source>
</evidence>
<evidence type="ECO:0000256" key="5">
    <source>
        <dbReference type="SAM" id="MobiDB-lite"/>
    </source>
</evidence>
<feature type="domain" description="NAC" evidence="6">
    <location>
        <begin position="7"/>
        <end position="172"/>
    </location>
</feature>
<dbReference type="Pfam" id="PF02365">
    <property type="entry name" value="NAM"/>
    <property type="match status" value="1"/>
</dbReference>
<evidence type="ECO:0000256" key="4">
    <source>
        <dbReference type="ARBA" id="ARBA00023242"/>
    </source>
</evidence>
<reference evidence="7" key="1">
    <citation type="submission" date="2022-05" db="EMBL/GenBank/DDBJ databases">
        <title>The Musa troglodytarum L. genome provides insights into the mechanism of non-climacteric behaviour and enrichment of carotenoids.</title>
        <authorList>
            <person name="Wang J."/>
        </authorList>
    </citation>
    <scope>NUCLEOTIDE SEQUENCE</scope>
    <source>
        <tissue evidence="7">Leaf</tissue>
    </source>
</reference>